<reference evidence="1 2" key="1">
    <citation type="submission" date="2018-06" db="EMBL/GenBank/DDBJ databases">
        <authorList>
            <consortium name="Pathogen Informatics"/>
            <person name="Doyle S."/>
        </authorList>
    </citation>
    <scope>NUCLEOTIDE SEQUENCE [LARGE SCALE GENOMIC DNA]</scope>
    <source>
        <strain evidence="1 2">NCTC9601</strain>
    </source>
</reference>
<sequence length="48" mass="5424">METSLAEDVKKPTRTLSPDSFFFMSPYRSFTTSGCFRRFSQPAVGGVR</sequence>
<dbReference type="Proteomes" id="UP000251123">
    <property type="component" value="Unassembled WGS sequence"/>
</dbReference>
<dbReference type="EMBL" id="UASN01000021">
    <property type="protein sequence ID" value="SPX56339.1"/>
    <property type="molecule type" value="Genomic_DNA"/>
</dbReference>
<accession>A0A2X3D886</accession>
<proteinExistence type="predicted"/>
<gene>
    <name evidence="1" type="primary">entC_1</name>
    <name evidence="1" type="ORF">NCTC9601_03530</name>
</gene>
<protein>
    <submittedName>
        <fullName evidence="1">Isochorismate synthase</fullName>
        <ecNumber evidence="1">5.4.4.2</ecNumber>
    </submittedName>
</protein>
<dbReference type="EC" id="5.4.4.2" evidence="1"/>
<name>A0A2X3D886_KLEPN</name>
<keyword evidence="1" id="KW-0413">Isomerase</keyword>
<dbReference type="GO" id="GO:0008909">
    <property type="term" value="F:isochorismate synthase activity"/>
    <property type="evidence" value="ECO:0007669"/>
    <property type="project" value="UniProtKB-EC"/>
</dbReference>
<dbReference type="AlphaFoldDB" id="A0A2X3D886"/>
<evidence type="ECO:0000313" key="1">
    <source>
        <dbReference type="EMBL" id="SPX56339.1"/>
    </source>
</evidence>
<evidence type="ECO:0000313" key="2">
    <source>
        <dbReference type="Proteomes" id="UP000251123"/>
    </source>
</evidence>
<organism evidence="1 2">
    <name type="scientific">Klebsiella pneumoniae</name>
    <dbReference type="NCBI Taxonomy" id="573"/>
    <lineage>
        <taxon>Bacteria</taxon>
        <taxon>Pseudomonadati</taxon>
        <taxon>Pseudomonadota</taxon>
        <taxon>Gammaproteobacteria</taxon>
        <taxon>Enterobacterales</taxon>
        <taxon>Enterobacteriaceae</taxon>
        <taxon>Klebsiella/Raoultella group</taxon>
        <taxon>Klebsiella</taxon>
        <taxon>Klebsiella pneumoniae complex</taxon>
    </lineage>
</organism>